<accession>A0A6J4PCY5</accession>
<sequence>DLAEHHRDRRGQPQPRLPRRRRGRHRPPARRARVKTALRREHEAV</sequence>
<protein>
    <submittedName>
        <fullName evidence="2">Uncharacterized protein</fullName>
    </submittedName>
</protein>
<evidence type="ECO:0000313" key="2">
    <source>
        <dbReference type="EMBL" id="CAA9410524.1"/>
    </source>
</evidence>
<feature type="compositionally biased region" description="Basic residues" evidence="1">
    <location>
        <begin position="17"/>
        <end position="37"/>
    </location>
</feature>
<name>A0A6J4PCY5_9ACTN</name>
<gene>
    <name evidence="2" type="ORF">AVDCRST_MAG06-2823</name>
</gene>
<feature type="region of interest" description="Disordered" evidence="1">
    <location>
        <begin position="1"/>
        <end position="45"/>
    </location>
</feature>
<evidence type="ECO:0000256" key="1">
    <source>
        <dbReference type="SAM" id="MobiDB-lite"/>
    </source>
</evidence>
<organism evidence="2">
    <name type="scientific">uncultured Nocardioides sp</name>
    <dbReference type="NCBI Taxonomy" id="198441"/>
    <lineage>
        <taxon>Bacteria</taxon>
        <taxon>Bacillati</taxon>
        <taxon>Actinomycetota</taxon>
        <taxon>Actinomycetes</taxon>
        <taxon>Propionibacteriales</taxon>
        <taxon>Nocardioidaceae</taxon>
        <taxon>Nocardioides</taxon>
        <taxon>environmental samples</taxon>
    </lineage>
</organism>
<dbReference type="AlphaFoldDB" id="A0A6J4PCY5"/>
<dbReference type="EMBL" id="CADCUP010000187">
    <property type="protein sequence ID" value="CAA9410524.1"/>
    <property type="molecule type" value="Genomic_DNA"/>
</dbReference>
<feature type="non-terminal residue" evidence="2">
    <location>
        <position position="1"/>
    </location>
</feature>
<feature type="non-terminal residue" evidence="2">
    <location>
        <position position="45"/>
    </location>
</feature>
<reference evidence="2" key="1">
    <citation type="submission" date="2020-02" db="EMBL/GenBank/DDBJ databases">
        <authorList>
            <person name="Meier V. D."/>
        </authorList>
    </citation>
    <scope>NUCLEOTIDE SEQUENCE</scope>
    <source>
        <strain evidence="2">AVDCRST_MAG06</strain>
    </source>
</reference>
<proteinExistence type="predicted"/>